<dbReference type="PANTHER" id="PTHR47447:SF17">
    <property type="entry name" value="OS12G0638900 PROTEIN"/>
    <property type="match status" value="1"/>
</dbReference>
<dbReference type="InterPro" id="IPR011990">
    <property type="entry name" value="TPR-like_helical_dom_sf"/>
</dbReference>
<protein>
    <submittedName>
        <fullName evidence="2">Uncharacterized protein</fullName>
    </submittedName>
</protein>
<dbReference type="InterPro" id="IPR002885">
    <property type="entry name" value="PPR_rpt"/>
</dbReference>
<evidence type="ECO:0000256" key="1">
    <source>
        <dbReference type="ARBA" id="ARBA00022737"/>
    </source>
</evidence>
<keyword evidence="3" id="KW-1185">Reference proteome</keyword>
<dbReference type="PANTHER" id="PTHR47447">
    <property type="entry name" value="OS03G0856100 PROTEIN"/>
    <property type="match status" value="1"/>
</dbReference>
<accession>A0ABN9X5M2</accession>
<organism evidence="2 3">
    <name type="scientific">Prorocentrum cordatum</name>
    <dbReference type="NCBI Taxonomy" id="2364126"/>
    <lineage>
        <taxon>Eukaryota</taxon>
        <taxon>Sar</taxon>
        <taxon>Alveolata</taxon>
        <taxon>Dinophyceae</taxon>
        <taxon>Prorocentrales</taxon>
        <taxon>Prorocentraceae</taxon>
        <taxon>Prorocentrum</taxon>
    </lineage>
</organism>
<evidence type="ECO:0000313" key="3">
    <source>
        <dbReference type="Proteomes" id="UP001189429"/>
    </source>
</evidence>
<dbReference type="Gene3D" id="1.25.40.10">
    <property type="entry name" value="Tetratricopeptide repeat domain"/>
    <property type="match status" value="1"/>
</dbReference>
<dbReference type="Pfam" id="PF01535">
    <property type="entry name" value="PPR"/>
    <property type="match status" value="1"/>
</dbReference>
<name>A0ABN9X5M2_9DINO</name>
<dbReference type="EMBL" id="CAUYUJ010019923">
    <property type="protein sequence ID" value="CAK0894593.1"/>
    <property type="molecule type" value="Genomic_DNA"/>
</dbReference>
<proteinExistence type="predicted"/>
<keyword evidence="1" id="KW-0677">Repeat</keyword>
<gene>
    <name evidence="2" type="ORF">PCOR1329_LOCUS73609</name>
</gene>
<evidence type="ECO:0000313" key="2">
    <source>
        <dbReference type="EMBL" id="CAK0894593.1"/>
    </source>
</evidence>
<reference evidence="2" key="1">
    <citation type="submission" date="2023-10" db="EMBL/GenBank/DDBJ databases">
        <authorList>
            <person name="Chen Y."/>
            <person name="Shah S."/>
            <person name="Dougan E. K."/>
            <person name="Thang M."/>
            <person name="Chan C."/>
        </authorList>
    </citation>
    <scope>NUCLEOTIDE SEQUENCE [LARGE SCALE GENOMIC DNA]</scope>
</reference>
<dbReference type="Proteomes" id="UP001189429">
    <property type="component" value="Unassembled WGS sequence"/>
</dbReference>
<sequence length="191" mass="21048">MWEATLEPNVILQRRDQRVQEWRAVAAGFGIAQGDVGREAKALRHLSFSYNAGISACENGGQWQRALALLSEICEARLEPDIIYILSYNAGISACEKGVQWQRALALVCEVNEAQLEPDAISYNAGMLACEHSGQWQQVLSLLSKAKEAGLDTDADMCTTVTNACEMGGQWQMASSVLDNLLLKFGRYFVE</sequence>
<comment type="caution">
    <text evidence="2">The sequence shown here is derived from an EMBL/GenBank/DDBJ whole genome shotgun (WGS) entry which is preliminary data.</text>
</comment>